<reference evidence="4" key="1">
    <citation type="submission" date="2024-05" db="EMBL/GenBank/DDBJ databases">
        <authorList>
            <person name="Bunk B."/>
            <person name="Swiderski J."/>
            <person name="Sproer C."/>
            <person name="Thiel V."/>
        </authorList>
    </citation>
    <scope>NUCLEOTIDE SEQUENCE</scope>
    <source>
        <strain evidence="4">DSM 17735</strain>
    </source>
</reference>
<dbReference type="GO" id="GO:0005886">
    <property type="term" value="C:plasma membrane"/>
    <property type="evidence" value="ECO:0007669"/>
    <property type="project" value="UniProtKB-SubCell"/>
</dbReference>
<protein>
    <recommendedName>
        <fullName evidence="5">Polysaccharide chain length determinant N-terminal domain-containing protein</fullName>
    </recommendedName>
</protein>
<evidence type="ECO:0000256" key="1">
    <source>
        <dbReference type="ARBA" id="ARBA00004429"/>
    </source>
</evidence>
<accession>A0AAU7LTJ5</accession>
<comment type="subcellular location">
    <subcellularLocation>
        <location evidence="1">Cell inner membrane</location>
        <topology evidence="1">Multi-pass membrane protein</topology>
    </subcellularLocation>
</comment>
<evidence type="ECO:0000256" key="3">
    <source>
        <dbReference type="SAM" id="Phobius"/>
    </source>
</evidence>
<evidence type="ECO:0000313" key="4">
    <source>
        <dbReference type="EMBL" id="XBP70915.1"/>
    </source>
</evidence>
<dbReference type="PANTHER" id="PTHR32309:SF29">
    <property type="entry name" value="CHAIN LENGTH DETERMINANT PROTEIN"/>
    <property type="match status" value="1"/>
</dbReference>
<dbReference type="InterPro" id="IPR050445">
    <property type="entry name" value="Bact_polysacc_biosynth/exp"/>
</dbReference>
<organism evidence="4">
    <name type="scientific">Polaromonas hydrogenivorans</name>
    <dbReference type="NCBI Taxonomy" id="335476"/>
    <lineage>
        <taxon>Bacteria</taxon>
        <taxon>Pseudomonadati</taxon>
        <taxon>Pseudomonadota</taxon>
        <taxon>Betaproteobacteria</taxon>
        <taxon>Burkholderiales</taxon>
        <taxon>Comamonadaceae</taxon>
        <taxon>Polaromonas</taxon>
    </lineage>
</organism>
<sequence>MNVGKMQETQNRVVSTQETGLLDVLVTLAENLKLLLIGSLVAGLCALGISFELPPTFQSVAVLQAEQPTASLMLTTAVLDPVIAAMGLAKDDALENARLKLREQIKTAVGRNDKLLTLTVSSRTPQQAQAIASAVIKQTYQESRPKGSARARLETQLAEAQARLKNAQDASVGVLKRLESNGAGGANSGTELARGYAELLNATGAAQSQISLLEIQLEGVSEAQLVQSPTLPQNASQPKKGLIAIGATLATGLALLLFIFMRQAFRNTPVNQTNSAKLTRISKALGLK</sequence>
<proteinExistence type="predicted"/>
<keyword evidence="3" id="KW-0812">Transmembrane</keyword>
<keyword evidence="2" id="KW-1003">Cell membrane</keyword>
<keyword evidence="3" id="KW-1133">Transmembrane helix</keyword>
<evidence type="ECO:0008006" key="5">
    <source>
        <dbReference type="Google" id="ProtNLM"/>
    </source>
</evidence>
<dbReference type="EMBL" id="CP157675">
    <property type="protein sequence ID" value="XBP70915.1"/>
    <property type="molecule type" value="Genomic_DNA"/>
</dbReference>
<dbReference type="GO" id="GO:0004713">
    <property type="term" value="F:protein tyrosine kinase activity"/>
    <property type="evidence" value="ECO:0007669"/>
    <property type="project" value="TreeGrafter"/>
</dbReference>
<dbReference type="PANTHER" id="PTHR32309">
    <property type="entry name" value="TYROSINE-PROTEIN KINASE"/>
    <property type="match status" value="1"/>
</dbReference>
<gene>
    <name evidence="4" type="ORF">ABLV49_03635</name>
</gene>
<name>A0AAU7LTJ5_9BURK</name>
<dbReference type="AlphaFoldDB" id="A0AAU7LTJ5"/>
<dbReference type="RefSeq" id="WP_349280237.1">
    <property type="nucleotide sequence ID" value="NZ_CP157675.1"/>
</dbReference>
<feature type="transmembrane region" description="Helical" evidence="3">
    <location>
        <begin position="241"/>
        <end position="261"/>
    </location>
</feature>
<keyword evidence="3" id="KW-0472">Membrane</keyword>
<keyword evidence="2" id="KW-0997">Cell inner membrane</keyword>
<evidence type="ECO:0000256" key="2">
    <source>
        <dbReference type="ARBA" id="ARBA00022519"/>
    </source>
</evidence>